<evidence type="ECO:0000256" key="2">
    <source>
        <dbReference type="ARBA" id="ARBA00007175"/>
    </source>
</evidence>
<feature type="compositionally biased region" description="Basic and acidic residues" evidence="6">
    <location>
        <begin position="202"/>
        <end position="211"/>
    </location>
</feature>
<dbReference type="AlphaFoldDB" id="A0AAV7XT76"/>
<dbReference type="Proteomes" id="UP001075354">
    <property type="component" value="Chromosome 5"/>
</dbReference>
<keyword evidence="5" id="KW-0539">Nucleus</keyword>
<dbReference type="GO" id="GO:0019843">
    <property type="term" value="F:rRNA binding"/>
    <property type="evidence" value="ECO:0007669"/>
    <property type="project" value="TreeGrafter"/>
</dbReference>
<dbReference type="GO" id="GO:0005730">
    <property type="term" value="C:nucleolus"/>
    <property type="evidence" value="ECO:0007669"/>
    <property type="project" value="UniProtKB-SubCell"/>
</dbReference>
<feature type="compositionally biased region" description="Basic and acidic residues" evidence="6">
    <location>
        <begin position="170"/>
        <end position="182"/>
    </location>
</feature>
<evidence type="ECO:0000256" key="3">
    <source>
        <dbReference type="ARBA" id="ARBA00015520"/>
    </source>
</evidence>
<feature type="compositionally biased region" description="Basic residues" evidence="6">
    <location>
        <begin position="229"/>
        <end position="249"/>
    </location>
</feature>
<keyword evidence="4" id="KW-0175">Coiled coil</keyword>
<protein>
    <recommendedName>
        <fullName evidence="3">Nucleolar protein 12</fullName>
    </recommendedName>
</protein>
<name>A0AAV7XT76_9NEOP</name>
<dbReference type="PANTHER" id="PTHR14577:SF0">
    <property type="entry name" value="NUCLEOLAR PROTEIN 12"/>
    <property type="match status" value="1"/>
</dbReference>
<keyword evidence="8" id="KW-1185">Reference proteome</keyword>
<comment type="subcellular location">
    <subcellularLocation>
        <location evidence="1">Nucleus</location>
        <location evidence="1">Nucleolus</location>
    </subcellularLocation>
</comment>
<evidence type="ECO:0000256" key="6">
    <source>
        <dbReference type="SAM" id="MobiDB-lite"/>
    </source>
</evidence>
<comment type="similarity">
    <text evidence="2">Belongs to the RRP17 family.</text>
</comment>
<evidence type="ECO:0000313" key="8">
    <source>
        <dbReference type="Proteomes" id="UP001075354"/>
    </source>
</evidence>
<accession>A0AAV7XT76</accession>
<comment type="caution">
    <text evidence="7">The sequence shown here is derived from an EMBL/GenBank/DDBJ whole genome shotgun (WGS) entry which is preliminary data.</text>
</comment>
<dbReference type="PANTHER" id="PTHR14577">
    <property type="entry name" value="NUCLEOLAR PROTEIN 12"/>
    <property type="match status" value="1"/>
</dbReference>
<dbReference type="InterPro" id="IPR019186">
    <property type="entry name" value="Nucleolar_protein_12"/>
</dbReference>
<sequence length="249" mass="28768">MAKKKKTGKNANKEKISLVFDPSARRDFLKGFHKRKVQRKEKFKEDLKQMMKTERKKIKANAKGTYKTLVVSHRPCPEVEHLLNEEHDLGSHSVEIKELSTQSLAEDNNWIGENRSTYGREEEEEGEESEEEVESDSELPGMDLKVKPVKKPKVTKEESSTKPVTNPLVGKKEFKTAKELKKVIKKQSSKQVKKSKVYQMKSKLDRSDCRKKSMKANNRLSKIKESSKKGKRSKKLKEKKRVIAARTKN</sequence>
<gene>
    <name evidence="7" type="ORF">ONE63_007843</name>
</gene>
<feature type="compositionally biased region" description="Acidic residues" evidence="6">
    <location>
        <begin position="121"/>
        <end position="137"/>
    </location>
</feature>
<reference evidence="7" key="1">
    <citation type="submission" date="2022-12" db="EMBL/GenBank/DDBJ databases">
        <title>Chromosome-level genome assembly of the bean flower thrips Megalurothrips usitatus.</title>
        <authorList>
            <person name="Ma L."/>
            <person name="Liu Q."/>
            <person name="Li H."/>
            <person name="Cai W."/>
        </authorList>
    </citation>
    <scope>NUCLEOTIDE SEQUENCE</scope>
    <source>
        <strain evidence="7">Cailab_2022a</strain>
    </source>
</reference>
<evidence type="ECO:0000313" key="7">
    <source>
        <dbReference type="EMBL" id="KAJ1527908.1"/>
    </source>
</evidence>
<evidence type="ECO:0000256" key="1">
    <source>
        <dbReference type="ARBA" id="ARBA00004604"/>
    </source>
</evidence>
<evidence type="ECO:0000256" key="5">
    <source>
        <dbReference type="ARBA" id="ARBA00023242"/>
    </source>
</evidence>
<evidence type="ECO:0000256" key="4">
    <source>
        <dbReference type="ARBA" id="ARBA00023054"/>
    </source>
</evidence>
<organism evidence="7 8">
    <name type="scientific">Megalurothrips usitatus</name>
    <name type="common">bean blossom thrips</name>
    <dbReference type="NCBI Taxonomy" id="439358"/>
    <lineage>
        <taxon>Eukaryota</taxon>
        <taxon>Metazoa</taxon>
        <taxon>Ecdysozoa</taxon>
        <taxon>Arthropoda</taxon>
        <taxon>Hexapoda</taxon>
        <taxon>Insecta</taxon>
        <taxon>Pterygota</taxon>
        <taxon>Neoptera</taxon>
        <taxon>Paraneoptera</taxon>
        <taxon>Thysanoptera</taxon>
        <taxon>Terebrantia</taxon>
        <taxon>Thripoidea</taxon>
        <taxon>Thripidae</taxon>
        <taxon>Megalurothrips</taxon>
    </lineage>
</organism>
<dbReference type="EMBL" id="JAPTSV010000005">
    <property type="protein sequence ID" value="KAJ1527908.1"/>
    <property type="molecule type" value="Genomic_DNA"/>
</dbReference>
<feature type="region of interest" description="Disordered" evidence="6">
    <location>
        <begin position="99"/>
        <end position="249"/>
    </location>
</feature>
<proteinExistence type="inferred from homology"/>
<feature type="compositionally biased region" description="Basic residues" evidence="6">
    <location>
        <begin position="183"/>
        <end position="196"/>
    </location>
</feature>
<dbReference type="Pfam" id="PF09805">
    <property type="entry name" value="Nop25"/>
    <property type="match status" value="1"/>
</dbReference>